<dbReference type="InterPro" id="IPR052925">
    <property type="entry name" value="Phage_Integrase-like_Recomb"/>
</dbReference>
<dbReference type="InterPro" id="IPR013762">
    <property type="entry name" value="Integrase-like_cat_sf"/>
</dbReference>
<dbReference type="PANTHER" id="PTHR34605:SF3">
    <property type="entry name" value="P CELL-TYPE AGGLUTINATION PROTEIN MAP4-LIKE-RELATED"/>
    <property type="match status" value="1"/>
</dbReference>
<keyword evidence="1" id="KW-0233">DNA recombination</keyword>
<keyword evidence="3" id="KW-1185">Reference proteome</keyword>
<dbReference type="InterPro" id="IPR011010">
    <property type="entry name" value="DNA_brk_join_enz"/>
</dbReference>
<gene>
    <name evidence="2" type="ORF">PMEA_00005511</name>
</gene>
<dbReference type="Proteomes" id="UP001159428">
    <property type="component" value="Unassembled WGS sequence"/>
</dbReference>
<evidence type="ECO:0000256" key="1">
    <source>
        <dbReference type="ARBA" id="ARBA00023172"/>
    </source>
</evidence>
<dbReference type="SUPFAM" id="SSF56349">
    <property type="entry name" value="DNA breaking-rejoining enzymes"/>
    <property type="match status" value="1"/>
</dbReference>
<dbReference type="AlphaFoldDB" id="A0AAU9WEQ4"/>
<accession>A0AAU9WEQ4</accession>
<name>A0AAU9WEQ4_9CNID</name>
<dbReference type="GO" id="GO:0006310">
    <property type="term" value="P:DNA recombination"/>
    <property type="evidence" value="ECO:0007669"/>
    <property type="project" value="UniProtKB-KW"/>
</dbReference>
<evidence type="ECO:0008006" key="4">
    <source>
        <dbReference type="Google" id="ProtNLM"/>
    </source>
</evidence>
<proteinExistence type="predicted"/>
<organism evidence="2 3">
    <name type="scientific">Pocillopora meandrina</name>
    <dbReference type="NCBI Taxonomy" id="46732"/>
    <lineage>
        <taxon>Eukaryota</taxon>
        <taxon>Metazoa</taxon>
        <taxon>Cnidaria</taxon>
        <taxon>Anthozoa</taxon>
        <taxon>Hexacorallia</taxon>
        <taxon>Scleractinia</taxon>
        <taxon>Astrocoeniina</taxon>
        <taxon>Pocilloporidae</taxon>
        <taxon>Pocillopora</taxon>
    </lineage>
</organism>
<evidence type="ECO:0000313" key="3">
    <source>
        <dbReference type="Proteomes" id="UP001159428"/>
    </source>
</evidence>
<protein>
    <recommendedName>
        <fullName evidence="4">Tyr recombinase domain-containing protein</fullName>
    </recommendedName>
</protein>
<comment type="caution">
    <text evidence="2">The sequence shown here is derived from an EMBL/GenBank/DDBJ whole genome shotgun (WGS) entry which is preliminary data.</text>
</comment>
<dbReference type="GO" id="GO:0003677">
    <property type="term" value="F:DNA binding"/>
    <property type="evidence" value="ECO:0007669"/>
    <property type="project" value="InterPro"/>
</dbReference>
<dbReference type="PANTHER" id="PTHR34605">
    <property type="entry name" value="PHAGE_INTEGRASE DOMAIN-CONTAINING PROTEIN"/>
    <property type="match status" value="1"/>
</dbReference>
<sequence>MAKTNSVWYRTETFHFISPKRKMPITFDLLCKIYPFVNFLSSNDIIFWSAITCGHFLLLRASEFTVNGNEPFDPSQHLTLSDVNSHQSPTGEHYWTVRLKQSKTDQQHEGVTLYMSHTNHVICPACAMKSNVTLQQSRPRKPTDSPLFLLEHQQVLTRQHLVTFVSHLLRLVGIDPTAYSGHSFRIGGATSASLAGLKDYEIQMLGCWKSDCYKTYF</sequence>
<dbReference type="GO" id="GO:0015074">
    <property type="term" value="P:DNA integration"/>
    <property type="evidence" value="ECO:0007669"/>
    <property type="project" value="InterPro"/>
</dbReference>
<evidence type="ECO:0000313" key="2">
    <source>
        <dbReference type="EMBL" id="CAH3114548.1"/>
    </source>
</evidence>
<dbReference type="EMBL" id="CALNXJ010000014">
    <property type="protein sequence ID" value="CAH3114548.1"/>
    <property type="molecule type" value="Genomic_DNA"/>
</dbReference>
<feature type="non-terminal residue" evidence="2">
    <location>
        <position position="217"/>
    </location>
</feature>
<reference evidence="2 3" key="1">
    <citation type="submission" date="2022-05" db="EMBL/GenBank/DDBJ databases">
        <authorList>
            <consortium name="Genoscope - CEA"/>
            <person name="William W."/>
        </authorList>
    </citation>
    <scope>NUCLEOTIDE SEQUENCE [LARGE SCALE GENOMIC DNA]</scope>
</reference>
<dbReference type="Gene3D" id="1.10.443.10">
    <property type="entry name" value="Intergrase catalytic core"/>
    <property type="match status" value="1"/>
</dbReference>